<dbReference type="EMBL" id="JARBHB010000008">
    <property type="protein sequence ID" value="KAJ8877922.1"/>
    <property type="molecule type" value="Genomic_DNA"/>
</dbReference>
<reference evidence="1 2" key="1">
    <citation type="submission" date="2023-02" db="EMBL/GenBank/DDBJ databases">
        <title>LHISI_Scaffold_Assembly.</title>
        <authorList>
            <person name="Stuart O.P."/>
            <person name="Cleave R."/>
            <person name="Magrath M.J.L."/>
            <person name="Mikheyev A.S."/>
        </authorList>
    </citation>
    <scope>NUCLEOTIDE SEQUENCE [LARGE SCALE GENOMIC DNA]</scope>
    <source>
        <strain evidence="1">Daus_M_001</strain>
        <tissue evidence="1">Leg muscle</tissue>
    </source>
</reference>
<gene>
    <name evidence="1" type="ORF">PR048_022381</name>
</gene>
<evidence type="ECO:0000313" key="1">
    <source>
        <dbReference type="EMBL" id="KAJ8877922.1"/>
    </source>
</evidence>
<protein>
    <submittedName>
        <fullName evidence="1">Uncharacterized protein</fullName>
    </submittedName>
</protein>
<accession>A0ABQ9H0W4</accession>
<keyword evidence="2" id="KW-1185">Reference proteome</keyword>
<evidence type="ECO:0000313" key="2">
    <source>
        <dbReference type="Proteomes" id="UP001159363"/>
    </source>
</evidence>
<dbReference type="Proteomes" id="UP001159363">
    <property type="component" value="Chromosome 7"/>
</dbReference>
<proteinExistence type="predicted"/>
<name>A0ABQ9H0W4_9NEOP</name>
<comment type="caution">
    <text evidence="1">The sequence shown here is derived from an EMBL/GenBank/DDBJ whole genome shotgun (WGS) entry which is preliminary data.</text>
</comment>
<organism evidence="1 2">
    <name type="scientific">Dryococelus australis</name>
    <dbReference type="NCBI Taxonomy" id="614101"/>
    <lineage>
        <taxon>Eukaryota</taxon>
        <taxon>Metazoa</taxon>
        <taxon>Ecdysozoa</taxon>
        <taxon>Arthropoda</taxon>
        <taxon>Hexapoda</taxon>
        <taxon>Insecta</taxon>
        <taxon>Pterygota</taxon>
        <taxon>Neoptera</taxon>
        <taxon>Polyneoptera</taxon>
        <taxon>Phasmatodea</taxon>
        <taxon>Verophasmatodea</taxon>
        <taxon>Anareolatae</taxon>
        <taxon>Phasmatidae</taxon>
        <taxon>Eurycanthinae</taxon>
        <taxon>Dryococelus</taxon>
    </lineage>
</organism>
<sequence>MKIIPENINFKILKCYNVEARKRVDTPARHGVLGGSNRKLPPRKHELTTWHLALLTSLWLAELRVTAEHADGSQLEEGHFTIINHAPDNPLPIPFSGRKYVKAMPHVHTHLRRARTESIHFANVCVETMGLPLPPTLLSYCLAPEYFIYPSRSNKQDNTLALISSTRVTCQPSPTKGKTVQVMDKASKDPRCVTQHARSLSGAVTSRGIQGTQETFTAISNSDNSLQHCRGSQPPQVDRSKTSVRLSCAYCHKKTNLKLRTPEMLAIAQQILEGVSGHCRDLNASFYGLTLNNLRRLAFDTIKSHNWPLTFMKKKNSWSLRTPQKTSPARIVGFNTVQLDVFFNPPSEDWIMCNDCKEWWHKVSSAYGGRGTYLYVISVQYVLKMGGGDLPMRARDRTLGVVILSGREGYPPQRSQEFLGGRGDNRPTANQMATSSFPRDNALICCDNRNRLGLQQQYYEMEKGGGGQDRHVRITPRWAAGLCALFSLSTWEWGKLLVAAQDEKSSACGAGREVECMRRRTRSRVHAAQDEKSSACGAGREVECMQRTAGSMRRPRYFKRPTSPGDDRPCTGPSSFHLKLLSVFEVVKRGSDKGDTATRFKCAIATKRKALN</sequence>